<dbReference type="Pfam" id="PF21143">
    <property type="entry name" value="Aquarius_N_2nd"/>
    <property type="match status" value="1"/>
</dbReference>
<comment type="subcellular location">
    <subcellularLocation>
        <location evidence="2">Nucleus</location>
    </subcellularLocation>
</comment>
<dbReference type="Pfam" id="PF13087">
    <property type="entry name" value="AAA_12"/>
    <property type="match status" value="1"/>
</dbReference>
<keyword evidence="1" id="KW-0067">ATP-binding</keyword>
<feature type="region of interest" description="Disordered" evidence="3">
    <location>
        <begin position="740"/>
        <end position="764"/>
    </location>
</feature>
<dbReference type="InterPro" id="IPR032174">
    <property type="entry name" value="Aquarius_N"/>
</dbReference>
<keyword evidence="2" id="KW-0539">Nucleus</keyword>
<dbReference type="InterPro" id="IPR047187">
    <property type="entry name" value="SF1_C_Upf1"/>
</dbReference>
<accession>A0A4U0TMY9</accession>
<feature type="domain" description="RNA helicase aquarius beta-barrel" evidence="7">
    <location>
        <begin position="477"/>
        <end position="643"/>
    </location>
</feature>
<feature type="domain" description="RNA helicase aquarius insertion" evidence="8">
    <location>
        <begin position="691"/>
        <end position="781"/>
    </location>
</feature>
<evidence type="ECO:0000259" key="8">
    <source>
        <dbReference type="Pfam" id="PF21144"/>
    </source>
</evidence>
<feature type="domain" description="DNA2/NAM7 helicase-like C-terminal" evidence="5">
    <location>
        <begin position="1095"/>
        <end position="1287"/>
    </location>
</feature>
<comment type="function">
    <text evidence="2">Involved in mRNA splicing where it associates with cdc5 and the other cwf proteins as part of the spliceosome.</text>
</comment>
<proteinExistence type="inferred from homology"/>
<dbReference type="EMBL" id="NAJL01000057">
    <property type="protein sequence ID" value="TKA23353.1"/>
    <property type="molecule type" value="Genomic_DNA"/>
</dbReference>
<keyword evidence="1" id="KW-0547">Nucleotide-binding</keyword>
<dbReference type="GO" id="GO:0003729">
    <property type="term" value="F:mRNA binding"/>
    <property type="evidence" value="ECO:0007669"/>
    <property type="project" value="TreeGrafter"/>
</dbReference>
<dbReference type="PIRSF" id="PIRSF038901">
    <property type="entry name" value="AQR_cwf11"/>
    <property type="match status" value="1"/>
</dbReference>
<evidence type="ECO:0000259" key="7">
    <source>
        <dbReference type="Pfam" id="PF21143"/>
    </source>
</evidence>
<evidence type="ECO:0000256" key="1">
    <source>
        <dbReference type="ARBA" id="ARBA00022806"/>
    </source>
</evidence>
<evidence type="ECO:0000313" key="10">
    <source>
        <dbReference type="Proteomes" id="UP000308549"/>
    </source>
</evidence>
<evidence type="ECO:0000259" key="6">
    <source>
        <dbReference type="Pfam" id="PF16399"/>
    </source>
</evidence>
<comment type="subunit">
    <text evidence="2">Belongs to the 40S cdc5-associated complex (or cwf complex), a spliceosome sub-complex reminiscent of a late-stage spliceosome.</text>
</comment>
<keyword evidence="1" id="KW-0347">Helicase</keyword>
<evidence type="ECO:0000256" key="2">
    <source>
        <dbReference type="PIRNR" id="PIRNR038901"/>
    </source>
</evidence>
<dbReference type="InterPro" id="IPR045055">
    <property type="entry name" value="DNA2/NAM7-like"/>
</dbReference>
<evidence type="ECO:0000259" key="4">
    <source>
        <dbReference type="Pfam" id="PF13086"/>
    </source>
</evidence>
<comment type="caution">
    <text evidence="9">The sequence shown here is derived from an EMBL/GenBank/DDBJ whole genome shotgun (WGS) entry which is preliminary data.</text>
</comment>
<gene>
    <name evidence="9" type="ORF">B0A50_07561</name>
</gene>
<evidence type="ECO:0000313" key="9">
    <source>
        <dbReference type="EMBL" id="TKA23353.1"/>
    </source>
</evidence>
<dbReference type="Pfam" id="PF21144">
    <property type="entry name" value="Aquarius_N_3rd"/>
    <property type="match status" value="1"/>
</dbReference>
<dbReference type="CDD" id="cd18808">
    <property type="entry name" value="SF1_C_Upf1"/>
    <property type="match status" value="1"/>
</dbReference>
<feature type="compositionally biased region" description="Acidic residues" evidence="3">
    <location>
        <begin position="1372"/>
        <end position="1389"/>
    </location>
</feature>
<dbReference type="GO" id="GO:0045292">
    <property type="term" value="P:mRNA cis splicing, via spliceosome"/>
    <property type="evidence" value="ECO:0007669"/>
    <property type="project" value="UniProtKB-UniRule"/>
</dbReference>
<evidence type="ECO:0000256" key="3">
    <source>
        <dbReference type="SAM" id="MobiDB-lite"/>
    </source>
</evidence>
<dbReference type="Pfam" id="PF16399">
    <property type="entry name" value="Aquarius_N_1st"/>
    <property type="match status" value="1"/>
</dbReference>
<dbReference type="FunFam" id="3.40.50.300:FF:002863">
    <property type="entry name" value="Pre-mRNA-splicing factor cwf11"/>
    <property type="match status" value="1"/>
</dbReference>
<dbReference type="PANTHER" id="PTHR10887:SF5">
    <property type="entry name" value="RNA HELICASE AQUARIUS"/>
    <property type="match status" value="1"/>
</dbReference>
<feature type="domain" description="DNA2/NAM7 helicase helicase" evidence="4">
    <location>
        <begin position="794"/>
        <end position="1086"/>
    </location>
</feature>
<dbReference type="Pfam" id="PF13086">
    <property type="entry name" value="AAA_11"/>
    <property type="match status" value="1"/>
</dbReference>
<dbReference type="InterPro" id="IPR041679">
    <property type="entry name" value="DNA2/NAM7-like_C"/>
</dbReference>
<keyword evidence="2" id="KW-0508">mRNA splicing</keyword>
<dbReference type="OrthoDB" id="1879at2759"/>
<name>A0A4U0TMY9_9PEZI</name>
<keyword evidence="10" id="KW-1185">Reference proteome</keyword>
<dbReference type="PANTHER" id="PTHR10887">
    <property type="entry name" value="DNA2/NAM7 HELICASE FAMILY"/>
    <property type="match status" value="1"/>
</dbReference>
<dbReference type="GO" id="GO:0005684">
    <property type="term" value="C:U2-type spliceosomal complex"/>
    <property type="evidence" value="ECO:0007669"/>
    <property type="project" value="UniProtKB-UniRule"/>
</dbReference>
<feature type="region of interest" description="Disordered" evidence="3">
    <location>
        <begin position="1358"/>
        <end position="1389"/>
    </location>
</feature>
<sequence length="1389" mass="154959">MSRPAVADLTGDHVVAQLARKHWLTKSKSKVLPEVVKELWDAVDKDTTPPFTLLLLEQLQALERYLWPGYSDNTSNHHVLLLVLLANTKRRENLPIWPLFEKKPETFPSFFRRVLQLSLDLSLALPLRTHILSFLVTAFQSLDSGLVRRECAPLVSIGIWQHLHSEQVREQCLAKSAQVQKAWRASVKKAESGDAAAVRFERSWLYTSVLAFLDLLYEPGTARQESLAYCEKYLELLCDLLSQLPTRRYVNTLLRDLHVLSAIKLSPLYQDGDDSALLREMQEMLEHYVYFPVDEHSGRQISRGEYEDETNKKIAHLQNVALKLHPEKLKILILANYGSLAQRGELLGHLKDLSDAELIELCGQLGLRTAYPEKSHIVQDRALFDEVLATTICPYTIFTDRIRTTSILPTEASLYDPSILRADDYDGTRPLAVPKMNLQYLSLGDFLHRAFTLYQAESLYGIRKHLEDTIQRLQPRQQPGQEVRFDGFSRMAIPIPKPAVIDVVPARVGETVPAEVRVEILLDVSRLQPGLRREWEGLRDGDVVFLLGVFAEKRGTNGVAFQGPAEKAGMGVLRCAEVVSVLDENGRVLRHDHDKKVDVNGTSRPRQRRLLLKLDAASYKADKERADAGKGDVYDSVNVVVRRRSRENNFKPVLESLKQLALSDTPLPSWLQDVFLGYGDPTSASYKRLPNRLTSVDYRDTFLDWQHLVESLPGKSIEPDPTVDASFPPPYVLEAVEVPATTAERPRKKRRREQAEPAEVTPETLKVSTYQPANLGPYPTDTPKTNLVRFTPAQIEAVTSGTQPGLTVVVGPPGTGKTDVVTQIISNIYHNHPAQRTLLIAHSNQALNQLFQKIMALDIDERHLLRLGHGEEDLATEASFSKAGRVERFLERGAALLGRVQGLADSLGAVGAHGASCETAEYFFQVFVKPRWLAFWAAVETDLDDLAGAFPFRAFFADVDEVLFPLGASKEVVLENLRGCERHMDKLFAELADIRPFEILRNQRDKSNYLLVKEARIIAMTTTHAAIRRQEIAGLGFRYENLVMEEAAQVTEAESFIPHVLQGTPQRLHRVVLVGDPLQNAPVIQSPALASHATLSQSLFARLLRLGVPPTTLNAQGRARPELAQLYRHRYPYLTNLPHTLTAPEFTRANAGFRHPIQFINVPDYKGQGETSPRPASFQNLGEAEYAVALFQYLRLLGYPAKTITLLTAYAGQAALIKEVLAHRCRGNPIFGLPGWTGTVDKYQGEQNDFVILSLVRTKSVGFLRDVRRLTVAVSRARLGLWVLGRREVLEGCLEVREGLGGLLEGKDGGGLEVVEGESWGGCERKVGDTEAKGRVIGGVEELGALVVEMVRGGWGERGGAAVDGEGSTVEELLDGEVDGEEQEEDTVV</sequence>
<dbReference type="GO" id="GO:0071013">
    <property type="term" value="C:catalytic step 2 spliceosome"/>
    <property type="evidence" value="ECO:0007669"/>
    <property type="project" value="TreeGrafter"/>
</dbReference>
<reference evidence="9 10" key="1">
    <citation type="submission" date="2017-03" db="EMBL/GenBank/DDBJ databases">
        <title>Genomes of endolithic fungi from Antarctica.</title>
        <authorList>
            <person name="Coleine C."/>
            <person name="Masonjones S."/>
            <person name="Stajich J.E."/>
        </authorList>
    </citation>
    <scope>NUCLEOTIDE SEQUENCE [LARGE SCALE GENOMIC DNA]</scope>
    <source>
        <strain evidence="9 10">CCFEE 6315</strain>
    </source>
</reference>
<evidence type="ECO:0000259" key="5">
    <source>
        <dbReference type="Pfam" id="PF13087"/>
    </source>
</evidence>
<organism evidence="9 10">
    <name type="scientific">Salinomyces thailandicus</name>
    <dbReference type="NCBI Taxonomy" id="706561"/>
    <lineage>
        <taxon>Eukaryota</taxon>
        <taxon>Fungi</taxon>
        <taxon>Dikarya</taxon>
        <taxon>Ascomycota</taxon>
        <taxon>Pezizomycotina</taxon>
        <taxon>Dothideomycetes</taxon>
        <taxon>Dothideomycetidae</taxon>
        <taxon>Mycosphaerellales</taxon>
        <taxon>Teratosphaeriaceae</taxon>
        <taxon>Salinomyces</taxon>
    </lineage>
</organism>
<dbReference type="InterPro" id="IPR026300">
    <property type="entry name" value="CWF11_fam"/>
</dbReference>
<dbReference type="InterPro" id="IPR027417">
    <property type="entry name" value="P-loop_NTPase"/>
</dbReference>
<dbReference type="CDD" id="cd17935">
    <property type="entry name" value="EEXXQc_AQR"/>
    <property type="match status" value="1"/>
</dbReference>
<keyword evidence="1" id="KW-0378">Hydrolase</keyword>
<keyword evidence="2" id="KW-0507">mRNA processing</keyword>
<dbReference type="Proteomes" id="UP000308549">
    <property type="component" value="Unassembled WGS sequence"/>
</dbReference>
<feature type="domain" description="RNA helicase aquarius N-terminal" evidence="6">
    <location>
        <begin position="15"/>
        <end position="391"/>
    </location>
</feature>
<dbReference type="InterPro" id="IPR041677">
    <property type="entry name" value="DNA2/NAM7_AAA_11"/>
</dbReference>
<dbReference type="Gene3D" id="3.40.50.300">
    <property type="entry name" value="P-loop containing nucleotide triphosphate hydrolases"/>
    <property type="match status" value="2"/>
</dbReference>
<comment type="similarity">
    <text evidence="2">Belongs to the CWF11 family.</text>
</comment>
<protein>
    <recommendedName>
        <fullName evidence="2">Pre-mRNA-splicing factor</fullName>
    </recommendedName>
</protein>
<dbReference type="InterPro" id="IPR048966">
    <property type="entry name" value="Aquarius_b-barrel"/>
</dbReference>
<dbReference type="GO" id="GO:0004386">
    <property type="term" value="F:helicase activity"/>
    <property type="evidence" value="ECO:0007669"/>
    <property type="project" value="InterPro"/>
</dbReference>
<dbReference type="SUPFAM" id="SSF52540">
    <property type="entry name" value="P-loop containing nucleoside triphosphate hydrolases"/>
    <property type="match status" value="1"/>
</dbReference>
<dbReference type="InterPro" id="IPR048967">
    <property type="entry name" value="Aquarius_insert"/>
</dbReference>